<dbReference type="EMBL" id="WVHT01000010">
    <property type="protein sequence ID" value="MXV52856.1"/>
    <property type="molecule type" value="Genomic_DNA"/>
</dbReference>
<evidence type="ECO:0000313" key="3">
    <source>
        <dbReference type="Proteomes" id="UP000466586"/>
    </source>
</evidence>
<dbReference type="AlphaFoldDB" id="A0A7K1YE24"/>
<organism evidence="2 3">
    <name type="scientific">Hufsiella arboris</name>
    <dbReference type="NCBI Taxonomy" id="2695275"/>
    <lineage>
        <taxon>Bacteria</taxon>
        <taxon>Pseudomonadati</taxon>
        <taxon>Bacteroidota</taxon>
        <taxon>Sphingobacteriia</taxon>
        <taxon>Sphingobacteriales</taxon>
        <taxon>Sphingobacteriaceae</taxon>
        <taxon>Hufsiella</taxon>
    </lineage>
</organism>
<reference evidence="2 3" key="1">
    <citation type="submission" date="2019-11" db="EMBL/GenBank/DDBJ databases">
        <title>Pedobacter sp. HMF7647 Genome sequencing and assembly.</title>
        <authorList>
            <person name="Kang H."/>
            <person name="Kim H."/>
            <person name="Joh K."/>
        </authorList>
    </citation>
    <scope>NUCLEOTIDE SEQUENCE [LARGE SCALE GENOMIC DNA]</scope>
    <source>
        <strain evidence="2 3">HMF7647</strain>
    </source>
</reference>
<dbReference type="InterPro" id="IPR007076">
    <property type="entry name" value="TfoX_N"/>
</dbReference>
<dbReference type="Proteomes" id="UP000466586">
    <property type="component" value="Unassembled WGS sequence"/>
</dbReference>
<keyword evidence="3" id="KW-1185">Reference proteome</keyword>
<evidence type="ECO:0000259" key="1">
    <source>
        <dbReference type="Pfam" id="PF04993"/>
    </source>
</evidence>
<accession>A0A7K1YE24</accession>
<dbReference type="SUPFAM" id="SSF159894">
    <property type="entry name" value="YgaC/TfoX-N like"/>
    <property type="match status" value="1"/>
</dbReference>
<protein>
    <recommendedName>
        <fullName evidence="1">TfoX N-terminal domain-containing protein</fullName>
    </recommendedName>
</protein>
<feature type="domain" description="TfoX N-terminal" evidence="1">
    <location>
        <begin position="17"/>
        <end position="103"/>
    </location>
</feature>
<sequence length="113" mass="12888">MPYNEQLAARVREGLASRVEDVTEKNMFGGICFMVNDKMCVCISRDDLLCRIGAKRVAEMAGRMGVKQMTMGERPMKDFVYVEKEQIQSAKELDYWVGLALEFNLIAKASKKR</sequence>
<dbReference type="Pfam" id="PF04993">
    <property type="entry name" value="TfoX_N"/>
    <property type="match status" value="1"/>
</dbReference>
<dbReference type="Gene3D" id="3.30.1460.30">
    <property type="entry name" value="YgaC/TfoX-N like chaperone"/>
    <property type="match status" value="1"/>
</dbReference>
<proteinExistence type="predicted"/>
<name>A0A7K1YE24_9SPHI</name>
<dbReference type="RefSeq" id="WP_160846033.1">
    <property type="nucleotide sequence ID" value="NZ_WVHT01000010.1"/>
</dbReference>
<comment type="caution">
    <text evidence="2">The sequence shown here is derived from an EMBL/GenBank/DDBJ whole genome shotgun (WGS) entry which is preliminary data.</text>
</comment>
<gene>
    <name evidence="2" type="ORF">GS399_17930</name>
</gene>
<evidence type="ECO:0000313" key="2">
    <source>
        <dbReference type="EMBL" id="MXV52856.1"/>
    </source>
</evidence>